<dbReference type="KEGG" id="rid:RIdsm_04607"/>
<dbReference type="CDD" id="cd02440">
    <property type="entry name" value="AdoMet_MTases"/>
    <property type="match status" value="1"/>
</dbReference>
<evidence type="ECO:0000313" key="2">
    <source>
        <dbReference type="EMBL" id="KRS19862.1"/>
    </source>
</evidence>
<dbReference type="Gene3D" id="3.40.50.150">
    <property type="entry name" value="Vaccinia Virus protein VP39"/>
    <property type="match status" value="1"/>
</dbReference>
<evidence type="ECO:0000259" key="1">
    <source>
        <dbReference type="Pfam" id="PF08241"/>
    </source>
</evidence>
<gene>
    <name evidence="3" type="primary">ubiG_2</name>
    <name evidence="3" type="ORF">RIdsm_04607</name>
    <name evidence="2" type="ORF">XM52_03295</name>
</gene>
<keyword evidence="3" id="KW-0830">Ubiquinone</keyword>
<name>A0A0T5PF63_9RHOB</name>
<dbReference type="InterPro" id="IPR013216">
    <property type="entry name" value="Methyltransf_11"/>
</dbReference>
<feature type="domain" description="Methyltransferase type 11" evidence="1">
    <location>
        <begin position="58"/>
        <end position="152"/>
    </location>
</feature>
<keyword evidence="3" id="KW-0808">Transferase</keyword>
<dbReference type="PANTHER" id="PTHR43591">
    <property type="entry name" value="METHYLTRANSFERASE"/>
    <property type="match status" value="1"/>
</dbReference>
<keyword evidence="4" id="KW-1185">Reference proteome</keyword>
<sequence length="254" mass="28374">MEKHVELNRDHWNAMADEWVTMGEEAWASDAPYWGIWGVPERELGMLPGDMAGMEAVELGCGTGYVSAWMARRGARVSAIDVSAGQLATARRLAGEHGVDIRFEEGNAEALPFADGAFDFAISEYGAAIWCDPQVWLREAWRVLRPGGQLVFLGHHPFVYLTTPLNGAACERVLHRPYRGMGRVDWTQVEIDPGGIEYSLSFSDWITLFLEIGFVVEGLREVYAPEGASGEEFGIPAEWSRDFPAEHVWWLRKG</sequence>
<dbReference type="PATRIC" id="fig|540747.5.peg.675"/>
<dbReference type="InterPro" id="IPR029063">
    <property type="entry name" value="SAM-dependent_MTases_sf"/>
</dbReference>
<dbReference type="Proteomes" id="UP000325785">
    <property type="component" value="Chromosome"/>
</dbReference>
<dbReference type="AlphaFoldDB" id="A0A0T5PF63"/>
<dbReference type="Proteomes" id="UP000051401">
    <property type="component" value="Unassembled WGS sequence"/>
</dbReference>
<dbReference type="RefSeq" id="WP_057813190.1">
    <property type="nucleotide sequence ID" value="NZ_CP031598.1"/>
</dbReference>
<proteinExistence type="predicted"/>
<protein>
    <submittedName>
        <fullName evidence="3">3-demethylubiquinone-9 3-methyltransferase</fullName>
        <ecNumber evidence="3">2.1.1.64</ecNumber>
    </submittedName>
</protein>
<evidence type="ECO:0000313" key="5">
    <source>
        <dbReference type="Proteomes" id="UP000325785"/>
    </source>
</evidence>
<reference evidence="2 4" key="1">
    <citation type="submission" date="2015-04" db="EMBL/GenBank/DDBJ databases">
        <title>The draft genome sequence of Roseovarius indicus B108T.</title>
        <authorList>
            <person name="Li G."/>
            <person name="Lai Q."/>
            <person name="Shao Z."/>
            <person name="Yan P."/>
        </authorList>
    </citation>
    <scope>NUCLEOTIDE SEQUENCE [LARGE SCALE GENOMIC DNA]</scope>
    <source>
        <strain evidence="2 4">B108</strain>
    </source>
</reference>
<dbReference type="GO" id="GO:0032259">
    <property type="term" value="P:methylation"/>
    <property type="evidence" value="ECO:0007669"/>
    <property type="project" value="UniProtKB-KW"/>
</dbReference>
<organism evidence="2 4">
    <name type="scientific">Roseovarius indicus</name>
    <dbReference type="NCBI Taxonomy" id="540747"/>
    <lineage>
        <taxon>Bacteria</taxon>
        <taxon>Pseudomonadati</taxon>
        <taxon>Pseudomonadota</taxon>
        <taxon>Alphaproteobacteria</taxon>
        <taxon>Rhodobacterales</taxon>
        <taxon>Roseobacteraceae</taxon>
        <taxon>Roseovarius</taxon>
    </lineage>
</organism>
<dbReference type="GO" id="GO:0061542">
    <property type="term" value="F:3-demethylubiquinol 3-O-methyltransferase activity"/>
    <property type="evidence" value="ECO:0007669"/>
    <property type="project" value="UniProtKB-EC"/>
</dbReference>
<reference evidence="3 5" key="2">
    <citation type="submission" date="2018-08" db="EMBL/GenBank/DDBJ databases">
        <title>Genetic Globetrotter - A new plasmid hitch-hiking vast phylogenetic and geographic distances.</title>
        <authorList>
            <person name="Vollmers J."/>
            <person name="Petersen J."/>
        </authorList>
    </citation>
    <scope>NUCLEOTIDE SEQUENCE [LARGE SCALE GENOMIC DNA]</scope>
    <source>
        <strain evidence="3 5">DSM 26383</strain>
    </source>
</reference>
<dbReference type="EMBL" id="LAXI01000001">
    <property type="protein sequence ID" value="KRS19862.1"/>
    <property type="molecule type" value="Genomic_DNA"/>
</dbReference>
<dbReference type="STRING" id="540747.SAMN04488031_102895"/>
<keyword evidence="3" id="KW-0489">Methyltransferase</keyword>
<dbReference type="EMBL" id="CP031598">
    <property type="protein sequence ID" value="QEW28768.1"/>
    <property type="molecule type" value="Genomic_DNA"/>
</dbReference>
<evidence type="ECO:0000313" key="3">
    <source>
        <dbReference type="EMBL" id="QEW28768.1"/>
    </source>
</evidence>
<dbReference type="SUPFAM" id="SSF53335">
    <property type="entry name" value="S-adenosyl-L-methionine-dependent methyltransferases"/>
    <property type="match status" value="1"/>
</dbReference>
<dbReference type="Pfam" id="PF08241">
    <property type="entry name" value="Methyltransf_11"/>
    <property type="match status" value="1"/>
</dbReference>
<accession>A0A0T5PF63</accession>
<dbReference type="EC" id="2.1.1.64" evidence="3"/>
<evidence type="ECO:0000313" key="4">
    <source>
        <dbReference type="Proteomes" id="UP000051401"/>
    </source>
</evidence>